<protein>
    <submittedName>
        <fullName evidence="10">Spore germination protein A3</fullName>
    </submittedName>
</protein>
<reference evidence="10 11" key="1">
    <citation type="submission" date="2014-03" db="EMBL/GenBank/DDBJ databases">
        <authorList>
            <person name="Urmite Genomes U."/>
        </authorList>
    </citation>
    <scope>NUCLEOTIDE SEQUENCE [LARGE SCALE GENOMIC DNA]</scope>
    <source>
        <strain evidence="10 11">Vm-5</strain>
    </source>
</reference>
<evidence type="ECO:0000313" key="11">
    <source>
        <dbReference type="Proteomes" id="UP000028875"/>
    </source>
</evidence>
<dbReference type="InterPro" id="IPR046953">
    <property type="entry name" value="Spore_GerAC-like_C"/>
</dbReference>
<dbReference type="InterPro" id="IPR008844">
    <property type="entry name" value="Spore_GerAC-like"/>
</dbReference>
<comment type="similarity">
    <text evidence="2">Belongs to the GerABKC lipoprotein family.</text>
</comment>
<evidence type="ECO:0000256" key="7">
    <source>
        <dbReference type="ARBA" id="ARBA00023288"/>
    </source>
</evidence>
<sequence length="397" mass="44093">MPKHKLIFLFFLSFSMVVLLSGCWDRVEIEDRGFAVGAAIDLVEKKANGNYKLMFTGQFVVPSGLGAPTQGRGSGGQKAYMNISATGESIFEINRELATLTSQVPFYQHLKVLVISKDIVKEPKLFGDILDIFIRDHEMRRGIRLVIVEGEAKKALDIKPDNENIPALYIDALMENNYKNAGSLKPVHIGDVQELLLSKLSYVLPEIHIANKMLQYKGAAVFEGSTNQMIDSLSEPETKGYGFLTEDSSEGALEIKAGGETATVELTQVTRDMKVNPKAKDDIDVNIDINIEANLAERFGKRSVFNASYIKEIEEGLSTKVEELAKGTKDKMQDDLKLDAIGIGHTLHQRHYDFWNTVKDDWESGENYFSQANINISAKAKIHIIGSSDKVKTTGVE</sequence>
<keyword evidence="7" id="KW-0449">Lipoprotein</keyword>
<dbReference type="eggNOG" id="ENOG502Z8GN">
    <property type="taxonomic scope" value="Bacteria"/>
</dbReference>
<dbReference type="EMBL" id="CCDP010000003">
    <property type="protein sequence ID" value="CDQ41682.1"/>
    <property type="molecule type" value="Genomic_DNA"/>
</dbReference>
<dbReference type="AlphaFoldDB" id="A0A024QHF2"/>
<dbReference type="Gene3D" id="6.20.190.10">
    <property type="entry name" value="Nutrient germinant receptor protein C, domain 1"/>
    <property type="match status" value="1"/>
</dbReference>
<dbReference type="NCBIfam" id="TIGR02887">
    <property type="entry name" value="spore_ger_x_C"/>
    <property type="match status" value="1"/>
</dbReference>
<keyword evidence="4" id="KW-0732">Signal</keyword>
<evidence type="ECO:0000259" key="9">
    <source>
        <dbReference type="Pfam" id="PF25198"/>
    </source>
</evidence>
<dbReference type="Pfam" id="PF25198">
    <property type="entry name" value="Spore_GerAC_N"/>
    <property type="match status" value="1"/>
</dbReference>
<gene>
    <name evidence="10" type="primary">gerAC_5</name>
    <name evidence="10" type="ORF">BN990_04056</name>
</gene>
<evidence type="ECO:0000313" key="10">
    <source>
        <dbReference type="EMBL" id="CDQ41682.1"/>
    </source>
</evidence>
<feature type="domain" description="Spore germination protein N-terminal" evidence="9">
    <location>
        <begin position="25"/>
        <end position="209"/>
    </location>
</feature>
<feature type="domain" description="Spore germination GerAC-like C-terminal" evidence="8">
    <location>
        <begin position="217"/>
        <end position="383"/>
    </location>
</feature>
<evidence type="ECO:0000259" key="8">
    <source>
        <dbReference type="Pfam" id="PF05504"/>
    </source>
</evidence>
<dbReference type="GO" id="GO:0009847">
    <property type="term" value="P:spore germination"/>
    <property type="evidence" value="ECO:0007669"/>
    <property type="project" value="InterPro"/>
</dbReference>
<comment type="caution">
    <text evidence="10">The sequence shown here is derived from an EMBL/GenBank/DDBJ whole genome shotgun (WGS) entry which is preliminary data.</text>
</comment>
<keyword evidence="11" id="KW-1185">Reference proteome</keyword>
<dbReference type="Pfam" id="PF05504">
    <property type="entry name" value="Spore_GerAC"/>
    <property type="match status" value="1"/>
</dbReference>
<dbReference type="GO" id="GO:0016020">
    <property type="term" value="C:membrane"/>
    <property type="evidence" value="ECO:0007669"/>
    <property type="project" value="UniProtKB-SubCell"/>
</dbReference>
<evidence type="ECO:0000256" key="1">
    <source>
        <dbReference type="ARBA" id="ARBA00004635"/>
    </source>
</evidence>
<evidence type="ECO:0000256" key="4">
    <source>
        <dbReference type="ARBA" id="ARBA00022729"/>
    </source>
</evidence>
<evidence type="ECO:0000256" key="6">
    <source>
        <dbReference type="ARBA" id="ARBA00023139"/>
    </source>
</evidence>
<dbReference type="OrthoDB" id="2569624at2"/>
<dbReference type="PANTHER" id="PTHR35789">
    <property type="entry name" value="SPORE GERMINATION PROTEIN B3"/>
    <property type="match status" value="1"/>
</dbReference>
<reference evidence="11" key="2">
    <citation type="submission" date="2014-05" db="EMBL/GenBank/DDBJ databases">
        <title>Draft genome sequence of Virgibacillus massiliensis Vm-5.</title>
        <authorList>
            <person name="Khelaifia S."/>
            <person name="Croce O."/>
            <person name="Lagier J.C."/>
            <person name="Raoult D."/>
        </authorList>
    </citation>
    <scope>NUCLEOTIDE SEQUENCE [LARGE SCALE GENOMIC DNA]</scope>
    <source>
        <strain evidence="11">Vm-5</strain>
    </source>
</reference>
<keyword evidence="3" id="KW-0309">Germination</keyword>
<evidence type="ECO:0000256" key="2">
    <source>
        <dbReference type="ARBA" id="ARBA00007886"/>
    </source>
</evidence>
<dbReference type="Gene3D" id="3.30.300.210">
    <property type="entry name" value="Nutrient germinant receptor protein C, domain 3"/>
    <property type="match status" value="1"/>
</dbReference>
<dbReference type="InterPro" id="IPR038501">
    <property type="entry name" value="Spore_GerAC_C_sf"/>
</dbReference>
<dbReference type="RefSeq" id="WP_038246406.1">
    <property type="nucleotide sequence ID" value="NZ_BNER01000005.1"/>
</dbReference>
<accession>A0A024QHF2</accession>
<dbReference type="InterPro" id="IPR057336">
    <property type="entry name" value="GerAC_N"/>
</dbReference>
<evidence type="ECO:0000256" key="3">
    <source>
        <dbReference type="ARBA" id="ARBA00022544"/>
    </source>
</evidence>
<proteinExistence type="inferred from homology"/>
<dbReference type="Proteomes" id="UP000028875">
    <property type="component" value="Unassembled WGS sequence"/>
</dbReference>
<name>A0A024QHF2_9BACI</name>
<comment type="subcellular location">
    <subcellularLocation>
        <location evidence="1">Membrane</location>
        <topology evidence="1">Lipid-anchor</topology>
    </subcellularLocation>
</comment>
<dbReference type="PANTHER" id="PTHR35789:SF1">
    <property type="entry name" value="SPORE GERMINATION PROTEIN B3"/>
    <property type="match status" value="1"/>
</dbReference>
<evidence type="ECO:0000256" key="5">
    <source>
        <dbReference type="ARBA" id="ARBA00023136"/>
    </source>
</evidence>
<keyword evidence="6" id="KW-0564">Palmitate</keyword>
<keyword evidence="5" id="KW-0472">Membrane</keyword>
<dbReference type="PROSITE" id="PS51257">
    <property type="entry name" value="PROKAR_LIPOPROTEIN"/>
    <property type="match status" value="1"/>
</dbReference>
<dbReference type="STRING" id="1462526.BN990_04056"/>
<organism evidence="10 11">
    <name type="scientific">Virgibacillus massiliensis</name>
    <dbReference type="NCBI Taxonomy" id="1462526"/>
    <lineage>
        <taxon>Bacteria</taxon>
        <taxon>Bacillati</taxon>
        <taxon>Bacillota</taxon>
        <taxon>Bacilli</taxon>
        <taxon>Bacillales</taxon>
        <taxon>Bacillaceae</taxon>
        <taxon>Virgibacillus</taxon>
    </lineage>
</organism>